<feature type="region of interest" description="Disordered" evidence="1">
    <location>
        <begin position="1"/>
        <end position="60"/>
    </location>
</feature>
<evidence type="ECO:0000256" key="1">
    <source>
        <dbReference type="SAM" id="MobiDB-lite"/>
    </source>
</evidence>
<organism evidence="2 3">
    <name type="scientific">Pleurodeles waltl</name>
    <name type="common">Iberian ribbed newt</name>
    <dbReference type="NCBI Taxonomy" id="8319"/>
    <lineage>
        <taxon>Eukaryota</taxon>
        <taxon>Metazoa</taxon>
        <taxon>Chordata</taxon>
        <taxon>Craniata</taxon>
        <taxon>Vertebrata</taxon>
        <taxon>Euteleostomi</taxon>
        <taxon>Amphibia</taxon>
        <taxon>Batrachia</taxon>
        <taxon>Caudata</taxon>
        <taxon>Salamandroidea</taxon>
        <taxon>Salamandridae</taxon>
        <taxon>Pleurodelinae</taxon>
        <taxon>Pleurodeles</taxon>
    </lineage>
</organism>
<evidence type="ECO:0000313" key="3">
    <source>
        <dbReference type="Proteomes" id="UP001066276"/>
    </source>
</evidence>
<reference evidence="2" key="1">
    <citation type="journal article" date="2022" name="bioRxiv">
        <title>Sequencing and chromosome-scale assembly of the giantPleurodeles waltlgenome.</title>
        <authorList>
            <person name="Brown T."/>
            <person name="Elewa A."/>
            <person name="Iarovenko S."/>
            <person name="Subramanian E."/>
            <person name="Araus A.J."/>
            <person name="Petzold A."/>
            <person name="Susuki M."/>
            <person name="Suzuki K.-i.T."/>
            <person name="Hayashi T."/>
            <person name="Toyoda A."/>
            <person name="Oliveira C."/>
            <person name="Osipova E."/>
            <person name="Leigh N.D."/>
            <person name="Simon A."/>
            <person name="Yun M.H."/>
        </authorList>
    </citation>
    <scope>NUCLEOTIDE SEQUENCE</scope>
    <source>
        <strain evidence="2">20211129_DDA</strain>
        <tissue evidence="2">Liver</tissue>
    </source>
</reference>
<evidence type="ECO:0000313" key="2">
    <source>
        <dbReference type="EMBL" id="KAJ1184117.1"/>
    </source>
</evidence>
<accession>A0AAV7U550</accession>
<name>A0AAV7U550_PLEWA</name>
<dbReference type="Proteomes" id="UP001066276">
    <property type="component" value="Chromosome 3_1"/>
</dbReference>
<dbReference type="AlphaFoldDB" id="A0AAV7U550"/>
<proteinExistence type="predicted"/>
<gene>
    <name evidence="2" type="ORF">NDU88_000927</name>
</gene>
<comment type="caution">
    <text evidence="2">The sequence shown here is derived from an EMBL/GenBank/DDBJ whole genome shotgun (WGS) entry which is preliminary data.</text>
</comment>
<sequence length="95" mass="10334">MLPNLETVRRSGTTRNISRRGTVPKRPRAPVQEETCRPRGRRGCHRPVTGSKDALRLPPAAPPGPRGAICLFSSPNDISCICCGGKMKVIAMKNK</sequence>
<dbReference type="EMBL" id="JANPWB010000005">
    <property type="protein sequence ID" value="KAJ1184117.1"/>
    <property type="molecule type" value="Genomic_DNA"/>
</dbReference>
<protein>
    <submittedName>
        <fullName evidence="2">Uncharacterized protein</fullName>
    </submittedName>
</protein>
<keyword evidence="3" id="KW-1185">Reference proteome</keyword>